<evidence type="ECO:0000313" key="4">
    <source>
        <dbReference type="EMBL" id="KAJ4338084.1"/>
    </source>
</evidence>
<keyword evidence="5" id="KW-1185">Reference proteome</keyword>
<proteinExistence type="predicted"/>
<feature type="coiled-coil region" evidence="1">
    <location>
        <begin position="28"/>
        <end position="103"/>
    </location>
</feature>
<feature type="compositionally biased region" description="Low complexity" evidence="2">
    <location>
        <begin position="728"/>
        <end position="741"/>
    </location>
</feature>
<feature type="transmembrane region" description="Helical" evidence="3">
    <location>
        <begin position="791"/>
        <end position="812"/>
    </location>
</feature>
<accession>A0A9W9C0P6</accession>
<feature type="compositionally biased region" description="Polar residues" evidence="2">
    <location>
        <begin position="450"/>
        <end position="464"/>
    </location>
</feature>
<feature type="region of interest" description="Disordered" evidence="2">
    <location>
        <begin position="1"/>
        <end position="24"/>
    </location>
</feature>
<sequence length="917" mass="102178">MAAPNPFAFTESRNSQSNSSDANLRAKLARNEREIATLQHYLREANDANGVARTNKAANDKVHDAQRETQRAQMAERIARNALDDLRYQLKMAESADAELEEKVKLQQEHSRMENGELQVEPETGQDFPANASAAADNPIDIHAKCQCERAELITQFQELCKATGRQHADEKATLDAELQKAKAELGELKADSKEEIEQMDKALAEAQSARDKLCSLKVEYAELNKDFDEQVERRVGEMSRTNKELQNKLRILEKELKQVNEENRGLREENSGFRIKSSEMCDEITKLEVGLKHQEEVEKHLTENNERILLVLHDEQEGRMTVTAERDELKEQLVETEKVLEVTSQRRDDLQEECETSRGEYEDVIEETQEQLAEFQKDAERLTALNEGLRNDIAAKVQCIDRLERGIEVLKSQNEELKSENELLKKPKNAARSQSVDNLVQGPAPDFTSRPNNNRSVSMASHTSLADELGLDSDHSDRSSIDEGFMPKHAEFDFSQVEYIFDDAPYQLVKPHLTVAVGDAITTAPRIRQDSPQEHSPVDHVSSMSSPHRLQPLFGVSECTVADFAPSQPVNPALTMFLTTAETVVPIQPRSALLAVSNITSVESGIIETSPVPQQLTMHVFKQSVIQIDPESGRVCVTDPHADRMKYENIGRRAETLLRQTMSAHQNRDDTSMEPPPPYYSNWVTIGLPQYPVQHRAVSAPQRRSPLDFYPASAGQWPIGDESADQRAASVATRTADAASESSTVADDSPSSVAMKPCTVSSTRASGLDSSMKTSVLLLLFILTICSTRLLPVLGFLLAIPSTLLQIYFALYKPVPIASRKGLDPKIHYVLHAVMAFYCWRFWSQVHAWEQVNGVGYGEGFGSAYDNFGPYGNGHPLLSMLPYNWVSADSHLPAKVIASTASAFEGVLGLGPTPSF</sequence>
<dbReference type="Proteomes" id="UP001140562">
    <property type="component" value="Unassembled WGS sequence"/>
</dbReference>
<feature type="coiled-coil region" evidence="1">
    <location>
        <begin position="172"/>
        <end position="277"/>
    </location>
</feature>
<keyword evidence="3" id="KW-0812">Transmembrane</keyword>
<dbReference type="EMBL" id="JAPEUV010000033">
    <property type="protein sequence ID" value="KAJ4338084.1"/>
    <property type="molecule type" value="Genomic_DNA"/>
</dbReference>
<feature type="compositionally biased region" description="Polar residues" evidence="2">
    <location>
        <begin position="742"/>
        <end position="753"/>
    </location>
</feature>
<keyword evidence="3" id="KW-0472">Membrane</keyword>
<reference evidence="4" key="1">
    <citation type="submission" date="2022-10" db="EMBL/GenBank/DDBJ databases">
        <title>Tapping the CABI collections for fungal endophytes: first genome assemblies for Collariella, Neodidymelliopsis, Ascochyta clinopodiicola, Didymella pomorum, Didymosphaeria variabile, Neocosmospora piperis and Neocucurbitaria cava.</title>
        <authorList>
            <person name="Hill R."/>
        </authorList>
    </citation>
    <scope>NUCLEOTIDE SEQUENCE</scope>
    <source>
        <strain evidence="4">IMI 360193</strain>
    </source>
</reference>
<comment type="caution">
    <text evidence="4">The sequence shown here is derived from an EMBL/GenBank/DDBJ whole genome shotgun (WGS) entry which is preliminary data.</text>
</comment>
<feature type="region of interest" description="Disordered" evidence="2">
    <location>
        <begin position="421"/>
        <end position="464"/>
    </location>
</feature>
<gene>
    <name evidence="4" type="ORF">N0V87_004232</name>
</gene>
<evidence type="ECO:0000256" key="2">
    <source>
        <dbReference type="SAM" id="MobiDB-lite"/>
    </source>
</evidence>
<organism evidence="4 5">
    <name type="scientific">Didymella glomerata</name>
    <dbReference type="NCBI Taxonomy" id="749621"/>
    <lineage>
        <taxon>Eukaryota</taxon>
        <taxon>Fungi</taxon>
        <taxon>Dikarya</taxon>
        <taxon>Ascomycota</taxon>
        <taxon>Pezizomycotina</taxon>
        <taxon>Dothideomycetes</taxon>
        <taxon>Pleosporomycetidae</taxon>
        <taxon>Pleosporales</taxon>
        <taxon>Pleosporineae</taxon>
        <taxon>Didymellaceae</taxon>
        <taxon>Didymella</taxon>
    </lineage>
</organism>
<dbReference type="PANTHER" id="PTHR23159">
    <property type="entry name" value="CENTROSOMAL PROTEIN 2"/>
    <property type="match status" value="1"/>
</dbReference>
<keyword evidence="3" id="KW-1133">Transmembrane helix</keyword>
<dbReference type="OrthoDB" id="3798748at2759"/>
<name>A0A9W9C0P6_9PLEO</name>
<dbReference type="PANTHER" id="PTHR23159:SF31">
    <property type="entry name" value="CENTROSOME-ASSOCIATED PROTEIN CEP250 ISOFORM X1"/>
    <property type="match status" value="1"/>
</dbReference>
<feature type="compositionally biased region" description="Polar residues" evidence="2">
    <location>
        <begin position="11"/>
        <end position="22"/>
    </location>
</feature>
<evidence type="ECO:0000256" key="3">
    <source>
        <dbReference type="SAM" id="Phobius"/>
    </source>
</evidence>
<evidence type="ECO:0000313" key="5">
    <source>
        <dbReference type="Proteomes" id="UP001140562"/>
    </source>
</evidence>
<feature type="region of interest" description="Disordered" evidence="2">
    <location>
        <begin position="724"/>
        <end position="756"/>
    </location>
</feature>
<protein>
    <submittedName>
        <fullName evidence="4">Uncharacterized protein</fullName>
    </submittedName>
</protein>
<keyword evidence="1" id="KW-0175">Coiled coil</keyword>
<evidence type="ECO:0000256" key="1">
    <source>
        <dbReference type="SAM" id="Coils"/>
    </source>
</evidence>
<feature type="coiled-coil region" evidence="1">
    <location>
        <begin position="320"/>
        <end position="421"/>
    </location>
</feature>
<dbReference type="AlphaFoldDB" id="A0A9W9C0P6"/>